<accession>A0ABQ6CP58</accession>
<keyword evidence="6" id="KW-1185">Reference proteome</keyword>
<feature type="domain" description="HTH araC/xylS-type" evidence="4">
    <location>
        <begin position="238"/>
        <end position="336"/>
    </location>
</feature>
<evidence type="ECO:0000313" key="5">
    <source>
        <dbReference type="EMBL" id="GLS21382.1"/>
    </source>
</evidence>
<evidence type="ECO:0000256" key="2">
    <source>
        <dbReference type="ARBA" id="ARBA00023125"/>
    </source>
</evidence>
<evidence type="ECO:0000256" key="3">
    <source>
        <dbReference type="ARBA" id="ARBA00023163"/>
    </source>
</evidence>
<dbReference type="SMART" id="SM00342">
    <property type="entry name" value="HTH_ARAC"/>
    <property type="match status" value="1"/>
</dbReference>
<keyword evidence="2" id="KW-0238">DNA-binding</keyword>
<dbReference type="PROSITE" id="PS00041">
    <property type="entry name" value="HTH_ARAC_FAMILY_1"/>
    <property type="match status" value="1"/>
</dbReference>
<dbReference type="InterPro" id="IPR009057">
    <property type="entry name" value="Homeodomain-like_sf"/>
</dbReference>
<dbReference type="PRINTS" id="PR00032">
    <property type="entry name" value="HTHARAC"/>
</dbReference>
<dbReference type="InterPro" id="IPR032783">
    <property type="entry name" value="AraC_lig"/>
</dbReference>
<reference evidence="6" key="1">
    <citation type="journal article" date="2019" name="Int. J. Syst. Evol. Microbiol.">
        <title>The Global Catalogue of Microorganisms (GCM) 10K type strain sequencing project: providing services to taxonomists for standard genome sequencing and annotation.</title>
        <authorList>
            <consortium name="The Broad Institute Genomics Platform"/>
            <consortium name="The Broad Institute Genome Sequencing Center for Infectious Disease"/>
            <person name="Wu L."/>
            <person name="Ma J."/>
        </authorList>
    </citation>
    <scope>NUCLEOTIDE SEQUENCE [LARGE SCALE GENOMIC DNA]</scope>
    <source>
        <strain evidence="6">NBRC 101365</strain>
    </source>
</reference>
<protein>
    <submittedName>
        <fullName evidence="5">AraC family transcriptional regulator</fullName>
    </submittedName>
</protein>
<name>A0ABQ6CP58_9HYPH</name>
<dbReference type="RefSeq" id="WP_284314424.1">
    <property type="nucleotide sequence ID" value="NZ_BSPC01000048.1"/>
</dbReference>
<organism evidence="5 6">
    <name type="scientific">Labrys miyagiensis</name>
    <dbReference type="NCBI Taxonomy" id="346912"/>
    <lineage>
        <taxon>Bacteria</taxon>
        <taxon>Pseudomonadati</taxon>
        <taxon>Pseudomonadota</taxon>
        <taxon>Alphaproteobacteria</taxon>
        <taxon>Hyphomicrobiales</taxon>
        <taxon>Xanthobacteraceae</taxon>
        <taxon>Labrys</taxon>
    </lineage>
</organism>
<dbReference type="SUPFAM" id="SSF46689">
    <property type="entry name" value="Homeodomain-like"/>
    <property type="match status" value="2"/>
</dbReference>
<dbReference type="EMBL" id="BSPC01000048">
    <property type="protein sequence ID" value="GLS21382.1"/>
    <property type="molecule type" value="Genomic_DNA"/>
</dbReference>
<proteinExistence type="predicted"/>
<keyword evidence="3" id="KW-0804">Transcription</keyword>
<dbReference type="InterPro" id="IPR020449">
    <property type="entry name" value="Tscrpt_reg_AraC-type_HTH"/>
</dbReference>
<dbReference type="PROSITE" id="PS01124">
    <property type="entry name" value="HTH_ARAC_FAMILY_2"/>
    <property type="match status" value="1"/>
</dbReference>
<dbReference type="PANTHER" id="PTHR46796:SF7">
    <property type="entry name" value="ARAC FAMILY TRANSCRIPTIONAL REGULATOR"/>
    <property type="match status" value="1"/>
</dbReference>
<dbReference type="Pfam" id="PF12852">
    <property type="entry name" value="Cupin_6"/>
    <property type="match status" value="1"/>
</dbReference>
<evidence type="ECO:0000259" key="4">
    <source>
        <dbReference type="PROSITE" id="PS01124"/>
    </source>
</evidence>
<keyword evidence="1" id="KW-0805">Transcription regulation</keyword>
<comment type="caution">
    <text evidence="5">The sequence shown here is derived from an EMBL/GenBank/DDBJ whole genome shotgun (WGS) entry which is preliminary data.</text>
</comment>
<evidence type="ECO:0000313" key="6">
    <source>
        <dbReference type="Proteomes" id="UP001156882"/>
    </source>
</evidence>
<dbReference type="InterPro" id="IPR018062">
    <property type="entry name" value="HTH_AraC-typ_CS"/>
</dbReference>
<dbReference type="Gene3D" id="1.10.10.60">
    <property type="entry name" value="Homeodomain-like"/>
    <property type="match status" value="2"/>
</dbReference>
<dbReference type="Pfam" id="PF12833">
    <property type="entry name" value="HTH_18"/>
    <property type="match status" value="1"/>
</dbReference>
<evidence type="ECO:0000256" key="1">
    <source>
        <dbReference type="ARBA" id="ARBA00023015"/>
    </source>
</evidence>
<sequence length="337" mass="36936">MTMIDSPRPLIETPDVAVATQRVDLLSDVLAHIRLSGAVFLHGEYSAPWALSSPDNPDLIALLAPGTARLILFHIVREGSVWMSACGFRVEAEAGDIVVLPHAHQHAMGSLERAEPVPIATLLPTPPWQGIPTCRVEGGGETAQIVCGYLRCGDLLFNSFMRRLPPIFRVRPPKGPTAEWIRACINYALDQSEQPRQGSAMMLSRLPELLLIEVLRLHCEQDQNGTGWLAATGDPLIGRALALIHAAPARKWTVDDLACCAATSRSVLDARFRDVLGQAPIRYLAEWRMQLAADLLRSTDLKMAAIAEEVGYGSEEAFSRAFQRHLGRSPAEWRCAA</sequence>
<dbReference type="PANTHER" id="PTHR46796">
    <property type="entry name" value="HTH-TYPE TRANSCRIPTIONAL ACTIVATOR RHAS-RELATED"/>
    <property type="match status" value="1"/>
</dbReference>
<dbReference type="InterPro" id="IPR050204">
    <property type="entry name" value="AraC_XylS_family_regulators"/>
</dbReference>
<gene>
    <name evidence="5" type="ORF">GCM10007874_43990</name>
</gene>
<dbReference type="Proteomes" id="UP001156882">
    <property type="component" value="Unassembled WGS sequence"/>
</dbReference>
<dbReference type="InterPro" id="IPR018060">
    <property type="entry name" value="HTH_AraC"/>
</dbReference>